<dbReference type="AlphaFoldDB" id="A0A1F8EY33"/>
<feature type="transmembrane region" description="Helical" evidence="1">
    <location>
        <begin position="122"/>
        <end position="138"/>
    </location>
</feature>
<keyword evidence="1" id="KW-1133">Transmembrane helix</keyword>
<accession>A0A1F8EY33</accession>
<gene>
    <name evidence="2" type="ORF">A2750_04285</name>
</gene>
<evidence type="ECO:0000313" key="3">
    <source>
        <dbReference type="Proteomes" id="UP000178023"/>
    </source>
</evidence>
<name>A0A1F8EY33_9BACT</name>
<feature type="transmembrane region" description="Helical" evidence="1">
    <location>
        <begin position="37"/>
        <end position="59"/>
    </location>
</feature>
<organism evidence="2 3">
    <name type="scientific">Candidatus Yanofskybacteria bacterium RIFCSPHIGHO2_01_FULL_45_42</name>
    <dbReference type="NCBI Taxonomy" id="1802671"/>
    <lineage>
        <taxon>Bacteria</taxon>
        <taxon>Candidatus Yanofskyibacteriota</taxon>
    </lineage>
</organism>
<proteinExistence type="predicted"/>
<sequence length="172" mass="19912">MIVFILFSFYSIKCSLKMSRGRAGPLFDLCVWKGVTIALAINAVSVLVIVISLFLFGFAKEPLSDVVNEFGTEKTIWQSGGKVSKRPPHSLTIPIKDLFNFRMPHQSRFIEIFVKDVFSEEFVYRGPIVIAVSLLLFFKVRNRYWPALFLWSAGLCLNFYWAYGHSEYHRLW</sequence>
<comment type="caution">
    <text evidence="2">The sequence shown here is derived from an EMBL/GenBank/DDBJ whole genome shotgun (WGS) entry which is preliminary data.</text>
</comment>
<evidence type="ECO:0000313" key="2">
    <source>
        <dbReference type="EMBL" id="OGN05773.1"/>
    </source>
</evidence>
<feature type="transmembrane region" description="Helical" evidence="1">
    <location>
        <begin position="144"/>
        <end position="163"/>
    </location>
</feature>
<dbReference type="EMBL" id="MGJL01000048">
    <property type="protein sequence ID" value="OGN05773.1"/>
    <property type="molecule type" value="Genomic_DNA"/>
</dbReference>
<dbReference type="Proteomes" id="UP000178023">
    <property type="component" value="Unassembled WGS sequence"/>
</dbReference>
<keyword evidence="1" id="KW-0812">Transmembrane</keyword>
<keyword evidence="1" id="KW-0472">Membrane</keyword>
<evidence type="ECO:0000256" key="1">
    <source>
        <dbReference type="SAM" id="Phobius"/>
    </source>
</evidence>
<protein>
    <submittedName>
        <fullName evidence="2">Uncharacterized protein</fullName>
    </submittedName>
</protein>
<reference evidence="2 3" key="1">
    <citation type="journal article" date="2016" name="Nat. Commun.">
        <title>Thousands of microbial genomes shed light on interconnected biogeochemical processes in an aquifer system.</title>
        <authorList>
            <person name="Anantharaman K."/>
            <person name="Brown C.T."/>
            <person name="Hug L.A."/>
            <person name="Sharon I."/>
            <person name="Castelle C.J."/>
            <person name="Probst A.J."/>
            <person name="Thomas B.C."/>
            <person name="Singh A."/>
            <person name="Wilkins M.J."/>
            <person name="Karaoz U."/>
            <person name="Brodie E.L."/>
            <person name="Williams K.H."/>
            <person name="Hubbard S.S."/>
            <person name="Banfield J.F."/>
        </authorList>
    </citation>
    <scope>NUCLEOTIDE SEQUENCE [LARGE SCALE GENOMIC DNA]</scope>
</reference>